<feature type="transmembrane region" description="Helical" evidence="1">
    <location>
        <begin position="332"/>
        <end position="349"/>
    </location>
</feature>
<feature type="transmembrane region" description="Helical" evidence="1">
    <location>
        <begin position="291"/>
        <end position="311"/>
    </location>
</feature>
<keyword evidence="1" id="KW-1133">Transmembrane helix</keyword>
<keyword evidence="1" id="KW-0472">Membrane</keyword>
<keyword evidence="4" id="KW-1185">Reference proteome</keyword>
<dbReference type="RefSeq" id="WP_268040258.1">
    <property type="nucleotide sequence ID" value="NZ_JAPQER010000002.1"/>
</dbReference>
<gene>
    <name evidence="3" type="primary">ylbJ</name>
    <name evidence="3" type="ORF">OW763_06440</name>
</gene>
<feature type="transmembrane region" description="Helical" evidence="1">
    <location>
        <begin position="31"/>
        <end position="50"/>
    </location>
</feature>
<dbReference type="Pfam" id="PF07670">
    <property type="entry name" value="Gate"/>
    <property type="match status" value="1"/>
</dbReference>
<sequence length="398" mass="44443">MKIIFILLIISIAFLIFKLLSNKISNLNKDIFVTILCTLLILNIILKPELCLNSALNGCKLFIKSVFVSLFPFLVLINIMLSYNAVDIYSKFFGKFLCKPLKLPENCSVVLIVSILCGYPLGAKYACELYNKNSINFSTCERLISIASNPSPLFVIGTVGTSMLNNSFLGVLLLVSCYISCFLTGLLLSPTNTNHLNKKTLCKNNQNNKNIGEILKTSIDNALSTSLSIGGFVVFFSVLTVITKNNIIFDIVLTKLSILLHIPECIIKSFCLGILEITNGCSLISAGDFSITLKIILISFLLSFGGISITGQVYSITHKFNFSLIKYIKRKFFQGILCSILAVLFYKFSILNLSKYVFNLQTQSNELLILNRILVIQLFLLLFPFTINKINKLLNRFS</sequence>
<accession>A0ABT4CYP9</accession>
<name>A0ABT4CYP9_9CLOT</name>
<proteinExistence type="predicted"/>
<dbReference type="InterPro" id="IPR011642">
    <property type="entry name" value="Gate_dom"/>
</dbReference>
<dbReference type="InterPro" id="IPR014226">
    <property type="entry name" value="Spore_IM_YlbJ"/>
</dbReference>
<feature type="domain" description="Nucleoside transporter/FeoB GTPase Gate" evidence="2">
    <location>
        <begin position="64"/>
        <end position="145"/>
    </location>
</feature>
<feature type="transmembrane region" description="Helical" evidence="1">
    <location>
        <begin position="369"/>
        <end position="387"/>
    </location>
</feature>
<evidence type="ECO:0000256" key="1">
    <source>
        <dbReference type="SAM" id="Phobius"/>
    </source>
</evidence>
<dbReference type="NCBIfam" id="TIGR02871">
    <property type="entry name" value="spore_ylbJ"/>
    <property type="match status" value="1"/>
</dbReference>
<feature type="transmembrane region" description="Helical" evidence="1">
    <location>
        <begin position="168"/>
        <end position="188"/>
    </location>
</feature>
<reference evidence="3" key="1">
    <citation type="submission" date="2022-12" db="EMBL/GenBank/DDBJ databases">
        <authorList>
            <person name="Wang J."/>
        </authorList>
    </citation>
    <scope>NUCLEOTIDE SEQUENCE</scope>
    <source>
        <strain evidence="3">HY-45-18</strain>
    </source>
</reference>
<dbReference type="EMBL" id="JAPQER010000002">
    <property type="protein sequence ID" value="MCY6483987.1"/>
    <property type="molecule type" value="Genomic_DNA"/>
</dbReference>
<keyword evidence="1" id="KW-0812">Transmembrane</keyword>
<comment type="caution">
    <text evidence="3">The sequence shown here is derived from an EMBL/GenBank/DDBJ whole genome shotgun (WGS) entry which is preliminary data.</text>
</comment>
<protein>
    <submittedName>
        <fullName evidence="3">Sporulation integral membrane protein YlbJ</fullName>
    </submittedName>
</protein>
<evidence type="ECO:0000313" key="3">
    <source>
        <dbReference type="EMBL" id="MCY6483987.1"/>
    </source>
</evidence>
<dbReference type="Proteomes" id="UP001078443">
    <property type="component" value="Unassembled WGS sequence"/>
</dbReference>
<evidence type="ECO:0000313" key="4">
    <source>
        <dbReference type="Proteomes" id="UP001078443"/>
    </source>
</evidence>
<evidence type="ECO:0000259" key="2">
    <source>
        <dbReference type="Pfam" id="PF07670"/>
    </source>
</evidence>
<feature type="transmembrane region" description="Helical" evidence="1">
    <location>
        <begin position="103"/>
        <end position="122"/>
    </location>
</feature>
<feature type="transmembrane region" description="Helical" evidence="1">
    <location>
        <begin position="229"/>
        <end position="253"/>
    </location>
</feature>
<feature type="transmembrane region" description="Helical" evidence="1">
    <location>
        <begin position="62"/>
        <end position="83"/>
    </location>
</feature>
<organism evidence="3 4">
    <name type="scientific">Clostridium aestuarii</name>
    <dbReference type="NCBI Taxonomy" id="338193"/>
    <lineage>
        <taxon>Bacteria</taxon>
        <taxon>Bacillati</taxon>
        <taxon>Bacillota</taxon>
        <taxon>Clostridia</taxon>
        <taxon>Eubacteriales</taxon>
        <taxon>Clostridiaceae</taxon>
        <taxon>Clostridium</taxon>
    </lineage>
</organism>